<dbReference type="PANTHER" id="PTHR12749:SF0">
    <property type="entry name" value="DNA EXCISION REPAIR PROTEIN ERCC-1"/>
    <property type="match status" value="1"/>
</dbReference>
<comment type="subcellular location">
    <subcellularLocation>
        <location evidence="1">Nucleus</location>
    </subcellularLocation>
</comment>
<dbReference type="InParanoid" id="A0A6P6Y122"/>
<dbReference type="KEGG" id="dpte:113793178"/>
<name>A0A6P6Y122_DERPT</name>
<dbReference type="SUPFAM" id="SSF47781">
    <property type="entry name" value="RuvA domain 2-like"/>
    <property type="match status" value="1"/>
</dbReference>
<evidence type="ECO:0000256" key="6">
    <source>
        <dbReference type="ARBA" id="ARBA00023242"/>
    </source>
</evidence>
<comment type="similarity">
    <text evidence="2">Belongs to the ERCC1/RAD10/SWI10 family.</text>
</comment>
<reference evidence="9" key="1">
    <citation type="submission" date="2025-08" db="UniProtKB">
        <authorList>
            <consortium name="RefSeq"/>
        </authorList>
    </citation>
    <scope>IDENTIFICATION</scope>
    <source>
        <strain evidence="9">Airmid</strain>
    </source>
</reference>
<dbReference type="InterPro" id="IPR047260">
    <property type="entry name" value="ERCC1-like_central_dom"/>
</dbReference>
<dbReference type="Pfam" id="PF03834">
    <property type="entry name" value="Rad10"/>
    <property type="match status" value="1"/>
</dbReference>
<accession>A0A6P6Y122</accession>
<keyword evidence="3" id="KW-0227">DNA damage</keyword>
<evidence type="ECO:0000256" key="1">
    <source>
        <dbReference type="ARBA" id="ARBA00004123"/>
    </source>
</evidence>
<dbReference type="GO" id="GO:0003697">
    <property type="term" value="F:single-stranded DNA binding"/>
    <property type="evidence" value="ECO:0007669"/>
    <property type="project" value="TreeGrafter"/>
</dbReference>
<keyword evidence="6" id="KW-0539">Nucleus</keyword>
<proteinExistence type="inferred from homology"/>
<evidence type="ECO:0000256" key="3">
    <source>
        <dbReference type="ARBA" id="ARBA00022763"/>
    </source>
</evidence>
<dbReference type="NCBIfam" id="TIGR00597">
    <property type="entry name" value="rad10"/>
    <property type="match status" value="1"/>
</dbReference>
<evidence type="ECO:0000256" key="5">
    <source>
        <dbReference type="ARBA" id="ARBA00023204"/>
    </source>
</evidence>
<dbReference type="GO" id="GO:0006302">
    <property type="term" value="P:double-strand break repair"/>
    <property type="evidence" value="ECO:0007669"/>
    <property type="project" value="UniProtKB-ARBA"/>
</dbReference>
<keyword evidence="4" id="KW-0238">DNA-binding</keyword>
<sequence>MRRNLFLVMDQCGKDEQPTSSRYFKPGYIFKRDAKKTDSFEFDDDIDDGDYEEIISQVPTKPKIPKNAEERIEQIQSQQIDFTAIKNKPAVCIPTTFKGTNTILVNSNQRENKLLKELRYVRPIFTDSISPAHFLLYDNCCALFLSLVYHIANPNYIYDRVKELRNSYQLSLLILQIDHSIYENPLKELTIMAIRANFTLLVAWSPEEAAKHIENYRINADKSPSMIMGRAFDDDENASSSMEKKKLNANQSHGVIDALTSVKHINRTNAITLLSTFDTVENLTVATIDELTLCPGISITKAKQLHSIFNRPFIKQ</sequence>
<dbReference type="Gene3D" id="3.40.50.10130">
    <property type="match status" value="1"/>
</dbReference>
<dbReference type="RefSeq" id="XP_027198965.1">
    <property type="nucleotide sequence ID" value="XM_027343164.1"/>
</dbReference>
<gene>
    <name evidence="9" type="primary">LOC113793178</name>
</gene>
<evidence type="ECO:0000313" key="9">
    <source>
        <dbReference type="RefSeq" id="XP_027198965.1"/>
    </source>
</evidence>
<evidence type="ECO:0000259" key="7">
    <source>
        <dbReference type="Pfam" id="PF03834"/>
    </source>
</evidence>
<dbReference type="CDD" id="cd22325">
    <property type="entry name" value="ERCC1_C-like"/>
    <property type="match status" value="1"/>
</dbReference>
<protein>
    <submittedName>
        <fullName evidence="9">DNA excision repair protein ERCC-1-like</fullName>
    </submittedName>
</protein>
<dbReference type="GO" id="GO:0003684">
    <property type="term" value="F:damaged DNA binding"/>
    <property type="evidence" value="ECO:0007669"/>
    <property type="project" value="InterPro"/>
</dbReference>
<dbReference type="AlphaFoldDB" id="A0A6P6Y122"/>
<dbReference type="CTD" id="2067"/>
<evidence type="ECO:0000256" key="4">
    <source>
        <dbReference type="ARBA" id="ARBA00023125"/>
    </source>
</evidence>
<dbReference type="OMA" id="HPEYIWQ"/>
<keyword evidence="8" id="KW-1185">Reference proteome</keyword>
<dbReference type="PANTHER" id="PTHR12749">
    <property type="entry name" value="EXCISION REPAIR CROSS-COMPLEMENTING 1 ERCC1"/>
    <property type="match status" value="1"/>
</dbReference>
<dbReference type="FunCoup" id="A0A6P6Y122">
    <property type="interactions" value="945"/>
</dbReference>
<dbReference type="GO" id="GO:0000110">
    <property type="term" value="C:nucleotide-excision repair factor 1 complex"/>
    <property type="evidence" value="ECO:0007669"/>
    <property type="project" value="TreeGrafter"/>
</dbReference>
<dbReference type="Proteomes" id="UP000515146">
    <property type="component" value="Unplaced"/>
</dbReference>
<dbReference type="InterPro" id="IPR010994">
    <property type="entry name" value="RuvA_2-like"/>
</dbReference>
<feature type="domain" description="ERCC1-like central" evidence="7">
    <location>
        <begin position="102"/>
        <end position="216"/>
    </location>
</feature>
<dbReference type="Gene3D" id="1.10.150.20">
    <property type="entry name" value="5' to 3' exonuclease, C-terminal subdomain"/>
    <property type="match status" value="1"/>
</dbReference>
<dbReference type="GO" id="GO:0070522">
    <property type="term" value="C:ERCC4-ERCC1 complex"/>
    <property type="evidence" value="ECO:0007669"/>
    <property type="project" value="TreeGrafter"/>
</dbReference>
<organism evidence="8 9">
    <name type="scientific">Dermatophagoides pteronyssinus</name>
    <name type="common">European house dust mite</name>
    <dbReference type="NCBI Taxonomy" id="6956"/>
    <lineage>
        <taxon>Eukaryota</taxon>
        <taxon>Metazoa</taxon>
        <taxon>Ecdysozoa</taxon>
        <taxon>Arthropoda</taxon>
        <taxon>Chelicerata</taxon>
        <taxon>Arachnida</taxon>
        <taxon>Acari</taxon>
        <taxon>Acariformes</taxon>
        <taxon>Sarcoptiformes</taxon>
        <taxon>Astigmata</taxon>
        <taxon>Psoroptidia</taxon>
        <taxon>Analgoidea</taxon>
        <taxon>Pyroglyphidae</taxon>
        <taxon>Dermatophagoidinae</taxon>
        <taxon>Dermatophagoides</taxon>
    </lineage>
</organism>
<dbReference type="InterPro" id="IPR004579">
    <property type="entry name" value="ERCC1/RAD10/SWI10"/>
</dbReference>
<dbReference type="SUPFAM" id="SSF52980">
    <property type="entry name" value="Restriction endonuclease-like"/>
    <property type="match status" value="1"/>
</dbReference>
<keyword evidence="5" id="KW-0234">DNA repair</keyword>
<dbReference type="OrthoDB" id="10262814at2759"/>
<evidence type="ECO:0000313" key="8">
    <source>
        <dbReference type="Proteomes" id="UP000515146"/>
    </source>
</evidence>
<dbReference type="GO" id="GO:0070914">
    <property type="term" value="P:UV-damage excision repair"/>
    <property type="evidence" value="ECO:0007669"/>
    <property type="project" value="TreeGrafter"/>
</dbReference>
<dbReference type="GO" id="GO:0006312">
    <property type="term" value="P:mitotic recombination"/>
    <property type="evidence" value="ECO:0007669"/>
    <property type="project" value="TreeGrafter"/>
</dbReference>
<dbReference type="Pfam" id="PF14520">
    <property type="entry name" value="HHH_5"/>
    <property type="match status" value="1"/>
</dbReference>
<evidence type="ECO:0000256" key="2">
    <source>
        <dbReference type="ARBA" id="ARBA00008283"/>
    </source>
</evidence>
<dbReference type="InterPro" id="IPR011335">
    <property type="entry name" value="Restrct_endonuc-II-like"/>
</dbReference>